<dbReference type="InterPro" id="IPR036179">
    <property type="entry name" value="Ig-like_dom_sf"/>
</dbReference>
<organism evidence="1 2">
    <name type="scientific">Phyllotreta striolata</name>
    <name type="common">Striped flea beetle</name>
    <name type="synonym">Crioceris striolata</name>
    <dbReference type="NCBI Taxonomy" id="444603"/>
    <lineage>
        <taxon>Eukaryota</taxon>
        <taxon>Metazoa</taxon>
        <taxon>Ecdysozoa</taxon>
        <taxon>Arthropoda</taxon>
        <taxon>Hexapoda</taxon>
        <taxon>Insecta</taxon>
        <taxon>Pterygota</taxon>
        <taxon>Neoptera</taxon>
        <taxon>Endopterygota</taxon>
        <taxon>Coleoptera</taxon>
        <taxon>Polyphaga</taxon>
        <taxon>Cucujiformia</taxon>
        <taxon>Chrysomeloidea</taxon>
        <taxon>Chrysomelidae</taxon>
        <taxon>Galerucinae</taxon>
        <taxon>Alticini</taxon>
        <taxon>Phyllotreta</taxon>
    </lineage>
</organism>
<evidence type="ECO:0000313" key="1">
    <source>
        <dbReference type="EMBL" id="CAG9863885.1"/>
    </source>
</evidence>
<dbReference type="Proteomes" id="UP001153712">
    <property type="component" value="Chromosome 7"/>
</dbReference>
<name>A0A9N9TUU8_PHYSR</name>
<dbReference type="OrthoDB" id="10055806at2759"/>
<reference evidence="1" key="1">
    <citation type="submission" date="2022-01" db="EMBL/GenBank/DDBJ databases">
        <authorList>
            <person name="King R."/>
        </authorList>
    </citation>
    <scope>NUCLEOTIDE SEQUENCE</scope>
</reference>
<dbReference type="EMBL" id="OU900100">
    <property type="protein sequence ID" value="CAG9863885.1"/>
    <property type="molecule type" value="Genomic_DNA"/>
</dbReference>
<proteinExistence type="predicted"/>
<protein>
    <submittedName>
        <fullName evidence="1">Uncharacterized protein</fullName>
    </submittedName>
</protein>
<dbReference type="InterPro" id="IPR013783">
    <property type="entry name" value="Ig-like_fold"/>
</dbReference>
<dbReference type="SUPFAM" id="SSF48726">
    <property type="entry name" value="Immunoglobulin"/>
    <property type="match status" value="1"/>
</dbReference>
<accession>A0A9N9TUU8</accession>
<dbReference type="AlphaFoldDB" id="A0A9N9TUU8"/>
<dbReference type="Gene3D" id="2.60.40.10">
    <property type="entry name" value="Immunoglobulins"/>
    <property type="match status" value="1"/>
</dbReference>
<keyword evidence="2" id="KW-1185">Reference proteome</keyword>
<evidence type="ECO:0000313" key="2">
    <source>
        <dbReference type="Proteomes" id="UP001153712"/>
    </source>
</evidence>
<gene>
    <name evidence="1" type="ORF">PHYEVI_LOCUS10161</name>
</gene>
<sequence>MKKERDFAWAVKYHDLMDHDLMDHDLMDHDDMMKMIRVSIIETEKKRVVIAQDIQAVEGKSVSLPCDVIPPGHDKVYMVFWFQYGSGFPIYR</sequence>